<feature type="region of interest" description="Disordered" evidence="1">
    <location>
        <begin position="1"/>
        <end position="29"/>
    </location>
</feature>
<dbReference type="Pfam" id="PF03168">
    <property type="entry name" value="LEA_2"/>
    <property type="match status" value="1"/>
</dbReference>
<organism evidence="4">
    <name type="scientific">Salix viminalis</name>
    <name type="common">Common osier</name>
    <name type="synonym">Basket willow</name>
    <dbReference type="NCBI Taxonomy" id="40686"/>
    <lineage>
        <taxon>Eukaryota</taxon>
        <taxon>Viridiplantae</taxon>
        <taxon>Streptophyta</taxon>
        <taxon>Embryophyta</taxon>
        <taxon>Tracheophyta</taxon>
        <taxon>Spermatophyta</taxon>
        <taxon>Magnoliopsida</taxon>
        <taxon>eudicotyledons</taxon>
        <taxon>Gunneridae</taxon>
        <taxon>Pentapetalae</taxon>
        <taxon>rosids</taxon>
        <taxon>fabids</taxon>
        <taxon>Malpighiales</taxon>
        <taxon>Salicaceae</taxon>
        <taxon>Saliceae</taxon>
        <taxon>Salix</taxon>
    </lineage>
</organism>
<name>A0A6N2MH73_SALVM</name>
<proteinExistence type="predicted"/>
<evidence type="ECO:0000259" key="3">
    <source>
        <dbReference type="Pfam" id="PF03168"/>
    </source>
</evidence>
<reference evidence="4" key="1">
    <citation type="submission" date="2019-03" db="EMBL/GenBank/DDBJ databases">
        <authorList>
            <person name="Mank J."/>
            <person name="Almeida P."/>
        </authorList>
    </citation>
    <scope>NUCLEOTIDE SEQUENCE</scope>
    <source>
        <strain evidence="4">78183</strain>
    </source>
</reference>
<protein>
    <recommendedName>
        <fullName evidence="3">Late embryogenesis abundant protein LEA-2 subgroup domain-containing protein</fullName>
    </recommendedName>
</protein>
<feature type="domain" description="Late embryogenesis abundant protein LEA-2 subgroup" evidence="3">
    <location>
        <begin position="94"/>
        <end position="192"/>
    </location>
</feature>
<feature type="transmembrane region" description="Helical" evidence="2">
    <location>
        <begin position="34"/>
        <end position="56"/>
    </location>
</feature>
<dbReference type="EMBL" id="CAADRP010001774">
    <property type="protein sequence ID" value="VFU51891.1"/>
    <property type="molecule type" value="Genomic_DNA"/>
</dbReference>
<keyword evidence="2" id="KW-1133">Transmembrane helix</keyword>
<sequence length="213" mass="23533">MGEREQVRPLAPVADHQSSGEGASRHQKKPGRKCCAFTAVIVVILVTAIVAVRFTVFRVKDPIIKMNGVTVSRLELTNGTIPKSGVNISLIADVSVKNPNLASFKYSNTTTTLYYHGQMVGEARNGPGHARPRRTMRMNVSVDIITDRIMSNPSLNVDFISGILSMNAYTRVPGRMKIVVVKRNIVVEMNCSMALNITTQQIQTQECKQKVDY</sequence>
<dbReference type="PANTHER" id="PTHR31852">
    <property type="entry name" value="LATE EMBRYOGENESIS ABUNDANT (LEA) HYDROXYPROLINE-RICH GLYCOPROTEIN FAMILY"/>
    <property type="match status" value="1"/>
</dbReference>
<evidence type="ECO:0000256" key="1">
    <source>
        <dbReference type="SAM" id="MobiDB-lite"/>
    </source>
</evidence>
<dbReference type="AlphaFoldDB" id="A0A6N2MH73"/>
<dbReference type="SUPFAM" id="SSF117070">
    <property type="entry name" value="LEA14-like"/>
    <property type="match status" value="1"/>
</dbReference>
<dbReference type="InterPro" id="IPR004864">
    <property type="entry name" value="LEA_2"/>
</dbReference>
<accession>A0A6N2MH73</accession>
<gene>
    <name evidence="4" type="ORF">SVIM_LOCUS352544</name>
</gene>
<dbReference type="Gene3D" id="2.60.40.1820">
    <property type="match status" value="1"/>
</dbReference>
<keyword evidence="2" id="KW-0812">Transmembrane</keyword>
<evidence type="ECO:0000256" key="2">
    <source>
        <dbReference type="SAM" id="Phobius"/>
    </source>
</evidence>
<dbReference type="InterPro" id="IPR055301">
    <property type="entry name" value="Lea14-like_2"/>
</dbReference>
<keyword evidence="2" id="KW-0472">Membrane</keyword>
<evidence type="ECO:0000313" key="4">
    <source>
        <dbReference type="EMBL" id="VFU51891.1"/>
    </source>
</evidence>